<dbReference type="SUPFAM" id="SSF53067">
    <property type="entry name" value="Actin-like ATPase domain"/>
    <property type="match status" value="2"/>
</dbReference>
<evidence type="ECO:0000313" key="6">
    <source>
        <dbReference type="EMBL" id="CAB4791593.1"/>
    </source>
</evidence>
<gene>
    <name evidence="4" type="ORF">UFOPK2242_00535</name>
    <name evidence="5" type="ORF">UFOPK2925_00399</name>
    <name evidence="6" type="ORF">UFOPK2996_00505</name>
    <name evidence="7" type="ORF">UFOPK3317_00353</name>
    <name evidence="8" type="ORF">UFOPK3974_00353</name>
    <name evidence="9" type="ORF">UFOPK4071_00100</name>
</gene>
<dbReference type="EMBL" id="CAFAAH010000047">
    <property type="protein sequence ID" value="CAB4791593.1"/>
    <property type="molecule type" value="Genomic_DNA"/>
</dbReference>
<organism evidence="4">
    <name type="scientific">freshwater metagenome</name>
    <dbReference type="NCBI Taxonomy" id="449393"/>
    <lineage>
        <taxon>unclassified sequences</taxon>
        <taxon>metagenomes</taxon>
        <taxon>ecological metagenomes</taxon>
    </lineage>
</organism>
<dbReference type="Pfam" id="PF11104">
    <property type="entry name" value="PilM_2"/>
    <property type="match status" value="1"/>
</dbReference>
<dbReference type="GO" id="GO:0051301">
    <property type="term" value="P:cell division"/>
    <property type="evidence" value="ECO:0007669"/>
    <property type="project" value="InterPro"/>
</dbReference>
<name>A0A6J6KUV6_9ZZZZ</name>
<evidence type="ECO:0000259" key="3">
    <source>
        <dbReference type="SMART" id="SM00842"/>
    </source>
</evidence>
<dbReference type="InterPro" id="IPR003494">
    <property type="entry name" value="SHS2_FtsA"/>
</dbReference>
<feature type="coiled-coil region" evidence="1">
    <location>
        <begin position="398"/>
        <end position="425"/>
    </location>
</feature>
<evidence type="ECO:0000313" key="4">
    <source>
        <dbReference type="EMBL" id="CAB4653292.1"/>
    </source>
</evidence>
<dbReference type="EMBL" id="CAFBPF010000005">
    <property type="protein sequence ID" value="CAB5000645.1"/>
    <property type="molecule type" value="Genomic_DNA"/>
</dbReference>
<dbReference type="NCBIfam" id="TIGR01175">
    <property type="entry name" value="pilM"/>
    <property type="match status" value="1"/>
</dbReference>
<evidence type="ECO:0000313" key="5">
    <source>
        <dbReference type="EMBL" id="CAB4773302.1"/>
    </source>
</evidence>
<feature type="transmembrane region" description="Helical" evidence="2">
    <location>
        <begin position="372"/>
        <end position="394"/>
    </location>
</feature>
<feature type="domain" description="SHS2" evidence="3">
    <location>
        <begin position="5"/>
        <end position="177"/>
    </location>
</feature>
<dbReference type="InterPro" id="IPR043129">
    <property type="entry name" value="ATPase_NBD"/>
</dbReference>
<keyword evidence="2" id="KW-0472">Membrane</keyword>
<dbReference type="InterPro" id="IPR005883">
    <property type="entry name" value="PilM"/>
</dbReference>
<dbReference type="Gene3D" id="3.30.1490.300">
    <property type="match status" value="1"/>
</dbReference>
<protein>
    <submittedName>
        <fullName evidence="4">Unannotated protein</fullName>
    </submittedName>
</protein>
<dbReference type="SMART" id="SM00842">
    <property type="entry name" value="FtsA"/>
    <property type="match status" value="1"/>
</dbReference>
<dbReference type="AlphaFoldDB" id="A0A6J6KUV6"/>
<keyword evidence="2" id="KW-0812">Transmembrane</keyword>
<proteinExistence type="predicted"/>
<evidence type="ECO:0000256" key="2">
    <source>
        <dbReference type="SAM" id="Phobius"/>
    </source>
</evidence>
<dbReference type="EMBL" id="CAEZWM010000047">
    <property type="protein sequence ID" value="CAB4653292.1"/>
    <property type="molecule type" value="Genomic_DNA"/>
</dbReference>
<dbReference type="CDD" id="cd24049">
    <property type="entry name" value="ASKHA_NBD_PilM"/>
    <property type="match status" value="1"/>
</dbReference>
<keyword evidence="2" id="KW-1133">Transmembrane helix</keyword>
<keyword evidence="1" id="KW-0175">Coiled coil</keyword>
<dbReference type="InterPro" id="IPR050696">
    <property type="entry name" value="FtsA/MreB"/>
</dbReference>
<dbReference type="EMBL" id="CAEZZU010000037">
    <property type="protein sequence ID" value="CAB4773302.1"/>
    <property type="molecule type" value="Genomic_DNA"/>
</dbReference>
<dbReference type="EMBL" id="CAFBLK010000043">
    <property type="protein sequence ID" value="CAB4860003.1"/>
    <property type="molecule type" value="Genomic_DNA"/>
</dbReference>
<dbReference type="PANTHER" id="PTHR32432">
    <property type="entry name" value="CELL DIVISION PROTEIN FTSA-RELATED"/>
    <property type="match status" value="1"/>
</dbReference>
<accession>A0A6J6KUV6</accession>
<evidence type="ECO:0000313" key="7">
    <source>
        <dbReference type="EMBL" id="CAB4860003.1"/>
    </source>
</evidence>
<evidence type="ECO:0000313" key="8">
    <source>
        <dbReference type="EMBL" id="CAB4980887.1"/>
    </source>
</evidence>
<dbReference type="Gene3D" id="3.30.420.40">
    <property type="match status" value="2"/>
</dbReference>
<evidence type="ECO:0000256" key="1">
    <source>
        <dbReference type="SAM" id="Coils"/>
    </source>
</evidence>
<sequence>MARRVIGLDIGTHAVRVAEVEFDDPPRIVAFGQVALPYEAVREGEIVDAAAVTKAVARLWSELGLGKGEVRVGIASPRVIVRTIDMPVMSDADLAGALRFQAGDLIPIPIAEAAFDFQVLEQIEAPEDADPDAEPMQRVLFAAAHRDAVTTLVDAVRAAGVRVSAVDLVPLALVRSLGRRVGTNGPAAEALVSVGAGTTVVAIHESGIPRFVRIVGGGGRSATAAIESALELSVEDAEAIKRDGSSDPAVAAQVDEAVAGPMRAVVEAIRGSVDFYRGQSDARPVLQVTLTGGGATQRGLLDAVSNALELPTSMATPRRLVTVGEIGFSVDDIPDLDPYLPVPVGLALGALGSGKRINLLPDKGAEIDRKRILTLAGSIGAALLVVLGFMTFLASNRLSDAESARDTAQARNAVLEAEAAKYTDAQAEKALVDGLSRQAVTVLATDVSWSRMLQEIARTIPNDSWLTAFQGSTTAPTTGAATFDSTSGVTGSTGAITPSAGSIVNIGTASFSATGLDFTSVASWIQRIGEIPSFSGLWVPSATKDAAAGTTRSLVTYSSTANVTSAATSDRANRFGGQP</sequence>
<dbReference type="EMBL" id="CAFBOR010000030">
    <property type="protein sequence ID" value="CAB4980887.1"/>
    <property type="molecule type" value="Genomic_DNA"/>
</dbReference>
<reference evidence="4" key="1">
    <citation type="submission" date="2020-05" db="EMBL/GenBank/DDBJ databases">
        <authorList>
            <person name="Chiriac C."/>
            <person name="Salcher M."/>
            <person name="Ghai R."/>
            <person name="Kavagutti S V."/>
        </authorList>
    </citation>
    <scope>NUCLEOTIDE SEQUENCE</scope>
</reference>
<evidence type="ECO:0000313" key="9">
    <source>
        <dbReference type="EMBL" id="CAB5000645.1"/>
    </source>
</evidence>
<dbReference type="PANTHER" id="PTHR32432:SF3">
    <property type="entry name" value="ETHANOLAMINE UTILIZATION PROTEIN EUTJ"/>
    <property type="match status" value="1"/>
</dbReference>